<feature type="coiled-coil region" evidence="1">
    <location>
        <begin position="152"/>
        <end position="225"/>
    </location>
</feature>
<reference evidence="3 4" key="1">
    <citation type="submission" date="2022-03" db="EMBL/GenBank/DDBJ databases">
        <title>Genomic Encyclopedia of Type Strains, Phase III (KMG-III): the genomes of soil and plant-associated and newly described type strains.</title>
        <authorList>
            <person name="Whitman W."/>
        </authorList>
    </citation>
    <scope>NUCLEOTIDE SEQUENCE [LARGE SCALE GENOMIC DNA]</scope>
    <source>
        <strain evidence="3 4">BSker1</strain>
    </source>
</reference>
<feature type="transmembrane region" description="Helical" evidence="2">
    <location>
        <begin position="12"/>
        <end position="31"/>
    </location>
</feature>
<feature type="transmembrane region" description="Helical" evidence="2">
    <location>
        <begin position="409"/>
        <end position="429"/>
    </location>
</feature>
<keyword evidence="3" id="KW-0966">Cell projection</keyword>
<keyword evidence="3" id="KW-0969">Cilium</keyword>
<feature type="transmembrane region" description="Helical" evidence="2">
    <location>
        <begin position="285"/>
        <end position="305"/>
    </location>
</feature>
<keyword evidence="2" id="KW-0812">Transmembrane</keyword>
<evidence type="ECO:0000313" key="4">
    <source>
        <dbReference type="Proteomes" id="UP001523550"/>
    </source>
</evidence>
<dbReference type="Proteomes" id="UP001523550">
    <property type="component" value="Unassembled WGS sequence"/>
</dbReference>
<comment type="caution">
    <text evidence="3">The sequence shown here is derived from an EMBL/GenBank/DDBJ whole genome shotgun (WGS) entry which is preliminary data.</text>
</comment>
<dbReference type="EMBL" id="JALJYF010000001">
    <property type="protein sequence ID" value="MCP1727026.1"/>
    <property type="molecule type" value="Genomic_DNA"/>
</dbReference>
<evidence type="ECO:0000256" key="2">
    <source>
        <dbReference type="SAM" id="Phobius"/>
    </source>
</evidence>
<keyword evidence="1" id="KW-0175">Coiled coil</keyword>
<evidence type="ECO:0000256" key="1">
    <source>
        <dbReference type="SAM" id="Coils"/>
    </source>
</evidence>
<feature type="transmembrane region" description="Helical" evidence="2">
    <location>
        <begin position="435"/>
        <end position="454"/>
    </location>
</feature>
<feature type="transmembrane region" description="Helical" evidence="2">
    <location>
        <begin position="380"/>
        <end position="397"/>
    </location>
</feature>
<feature type="transmembrane region" description="Helical" evidence="2">
    <location>
        <begin position="326"/>
        <end position="348"/>
    </location>
</feature>
<gene>
    <name evidence="3" type="ORF">J2T60_000991</name>
</gene>
<keyword evidence="4" id="KW-1185">Reference proteome</keyword>
<proteinExistence type="predicted"/>
<feature type="transmembrane region" description="Helical" evidence="2">
    <location>
        <begin position="239"/>
        <end position="265"/>
    </location>
</feature>
<dbReference type="RefSeq" id="WP_253446243.1">
    <property type="nucleotide sequence ID" value="NZ_JALJYF010000001.1"/>
</dbReference>
<sequence length="471" mass="52646">MQLSEYLPVSGSWWIDVAVAVIVAMILLYLARQTAHEIIAGTSRSLSSILRVAARATQLWADNLQRNGRHGALLLVAEHQERLATRELSNLRKEVRVGLKRYPALRDAVNQNIERIEAEYQASPERPEPPAAWRELIESVAGIRENSDPALKDTLESIRETIEKAAQRLTDQHQLQNRAAERSLARLEPRWSEAAEELTAVNKTLQQLQERIDSTNRRIRRFETIHNQRRSRTARFRGWLALNFVVGSFLLAVGILIALVNFHLIHAPLEEAFGRQATTGPFHTALLTAVTLILAQLALAVIISDTARLSRLIAPIGRLTALKRRVTLGIASVLIVLLALSEASLAFMRDSIYLEAEWLARELEQGVAAGSPDLRWVPSLAQMGMGFVLPLTFIALVPALESFFQTARIAFLLTTGFLTALLATGFRLFSRLISSAGQLLNYGYDLLIVLPLSIERRFRRREPALDSGSEQ</sequence>
<organism evidence="3 4">
    <name type="scientific">Natronospira proteinivora</name>
    <dbReference type="NCBI Taxonomy" id="1807133"/>
    <lineage>
        <taxon>Bacteria</taxon>
        <taxon>Pseudomonadati</taxon>
        <taxon>Pseudomonadota</taxon>
        <taxon>Gammaproteobacteria</taxon>
        <taxon>Natronospirales</taxon>
        <taxon>Natronospiraceae</taxon>
        <taxon>Natronospira</taxon>
    </lineage>
</organism>
<accession>A0ABT1G6U7</accession>
<keyword evidence="2" id="KW-1133">Transmembrane helix</keyword>
<evidence type="ECO:0000313" key="3">
    <source>
        <dbReference type="EMBL" id="MCP1727026.1"/>
    </source>
</evidence>
<protein>
    <submittedName>
        <fullName evidence="3">Flagellar biosynthesis chaperone FliJ</fullName>
    </submittedName>
</protein>
<name>A0ABT1G6U7_9GAMM</name>
<keyword evidence="2" id="KW-0472">Membrane</keyword>
<keyword evidence="3" id="KW-0282">Flagellum</keyword>